<proteinExistence type="predicted"/>
<evidence type="ECO:0000313" key="2">
    <source>
        <dbReference type="EMBL" id="KAK3265298.1"/>
    </source>
</evidence>
<evidence type="ECO:0000313" key="3">
    <source>
        <dbReference type="Proteomes" id="UP001190700"/>
    </source>
</evidence>
<dbReference type="EMBL" id="LGRX02014022">
    <property type="protein sequence ID" value="KAK3265298.1"/>
    <property type="molecule type" value="Genomic_DNA"/>
</dbReference>
<dbReference type="Proteomes" id="UP001190700">
    <property type="component" value="Unassembled WGS sequence"/>
</dbReference>
<feature type="region of interest" description="Disordered" evidence="1">
    <location>
        <begin position="1"/>
        <end position="23"/>
    </location>
</feature>
<reference evidence="2 3" key="1">
    <citation type="journal article" date="2015" name="Genome Biol. Evol.">
        <title>Comparative Genomics of a Bacterivorous Green Alga Reveals Evolutionary Causalities and Consequences of Phago-Mixotrophic Mode of Nutrition.</title>
        <authorList>
            <person name="Burns J.A."/>
            <person name="Paasch A."/>
            <person name="Narechania A."/>
            <person name="Kim E."/>
        </authorList>
    </citation>
    <scope>NUCLEOTIDE SEQUENCE [LARGE SCALE GENOMIC DNA]</scope>
    <source>
        <strain evidence="2 3">PLY_AMNH</strain>
    </source>
</reference>
<protein>
    <submittedName>
        <fullName evidence="2">Uncharacterized protein</fullName>
    </submittedName>
</protein>
<evidence type="ECO:0000256" key="1">
    <source>
        <dbReference type="SAM" id="MobiDB-lite"/>
    </source>
</evidence>
<keyword evidence="3" id="KW-1185">Reference proteome</keyword>
<sequence length="238" mass="26916">MPGQQIRCPPARAQSPPCSLRRDPRQWRGLRRHELHGRRVRPLLSYGLRLERTIASPSHPEDYVHGIFVWSPDLSKMKRRAMSVLAPPWWSLANEQDDDMVKSEILDRNSNMPGTIGTQELVLHKYQLVYMDEKDKTWIQGYPGLGSGASTGMQASGEGEDTLHLDAASETANELQGSATYCLIKFLKIGHRYLFKLRVWEVEDDEIPTEYFVEVCIPHGKLASNKGDSADANNLDST</sequence>
<name>A0AAE0FTG3_9CHLO</name>
<gene>
    <name evidence="2" type="ORF">CYMTET_26011</name>
</gene>
<accession>A0AAE0FTG3</accession>
<organism evidence="2 3">
    <name type="scientific">Cymbomonas tetramitiformis</name>
    <dbReference type="NCBI Taxonomy" id="36881"/>
    <lineage>
        <taxon>Eukaryota</taxon>
        <taxon>Viridiplantae</taxon>
        <taxon>Chlorophyta</taxon>
        <taxon>Pyramimonadophyceae</taxon>
        <taxon>Pyramimonadales</taxon>
        <taxon>Pyramimonadaceae</taxon>
        <taxon>Cymbomonas</taxon>
    </lineage>
</organism>
<dbReference type="AlphaFoldDB" id="A0AAE0FTG3"/>
<comment type="caution">
    <text evidence="2">The sequence shown here is derived from an EMBL/GenBank/DDBJ whole genome shotgun (WGS) entry which is preliminary data.</text>
</comment>